<feature type="region of interest" description="Disordered" evidence="4">
    <location>
        <begin position="258"/>
        <end position="364"/>
    </location>
</feature>
<dbReference type="AlphaFoldDB" id="A0A4U0U1M7"/>
<dbReference type="Proteomes" id="UP000308549">
    <property type="component" value="Unassembled WGS sequence"/>
</dbReference>
<dbReference type="GO" id="GO:0008289">
    <property type="term" value="F:lipid binding"/>
    <property type="evidence" value="ECO:0007669"/>
    <property type="project" value="TreeGrafter"/>
</dbReference>
<dbReference type="SUPFAM" id="SSF103657">
    <property type="entry name" value="BAR/IMD domain-like"/>
    <property type="match status" value="2"/>
</dbReference>
<evidence type="ECO:0000313" key="6">
    <source>
        <dbReference type="EMBL" id="TKA28853.1"/>
    </source>
</evidence>
<feature type="region of interest" description="Disordered" evidence="4">
    <location>
        <begin position="386"/>
        <end position="470"/>
    </location>
</feature>
<feature type="region of interest" description="Disordered" evidence="4">
    <location>
        <begin position="107"/>
        <end position="131"/>
    </location>
</feature>
<protein>
    <recommendedName>
        <fullName evidence="5">BAR domain-containing protein</fullName>
    </recommendedName>
</protein>
<dbReference type="GO" id="GO:0030479">
    <property type="term" value="C:actin cortical patch"/>
    <property type="evidence" value="ECO:0007669"/>
    <property type="project" value="TreeGrafter"/>
</dbReference>
<dbReference type="GO" id="GO:0097320">
    <property type="term" value="P:plasma membrane tubulation"/>
    <property type="evidence" value="ECO:0007669"/>
    <property type="project" value="TreeGrafter"/>
</dbReference>
<dbReference type="SMART" id="SM00721">
    <property type="entry name" value="BAR"/>
    <property type="match status" value="1"/>
</dbReference>
<feature type="compositionally biased region" description="Polar residues" evidence="4">
    <location>
        <begin position="311"/>
        <end position="320"/>
    </location>
</feature>
<accession>A0A4U0U1M7</accession>
<evidence type="ECO:0000256" key="3">
    <source>
        <dbReference type="ARBA" id="ARBA00023212"/>
    </source>
</evidence>
<evidence type="ECO:0000256" key="4">
    <source>
        <dbReference type="SAM" id="MobiDB-lite"/>
    </source>
</evidence>
<evidence type="ECO:0000256" key="2">
    <source>
        <dbReference type="ARBA" id="ARBA00022490"/>
    </source>
</evidence>
<feature type="domain" description="BAR" evidence="5">
    <location>
        <begin position="17"/>
        <end position="565"/>
    </location>
</feature>
<evidence type="ECO:0000259" key="5">
    <source>
        <dbReference type="PROSITE" id="PS51021"/>
    </source>
</evidence>
<dbReference type="GO" id="GO:0043332">
    <property type="term" value="C:mating projection tip"/>
    <property type="evidence" value="ECO:0007669"/>
    <property type="project" value="TreeGrafter"/>
</dbReference>
<keyword evidence="7" id="KW-1185">Reference proteome</keyword>
<feature type="compositionally biased region" description="Low complexity" evidence="4">
    <location>
        <begin position="355"/>
        <end position="364"/>
    </location>
</feature>
<name>A0A4U0U1M7_9PEZI</name>
<dbReference type="PANTHER" id="PTHR47174">
    <property type="entry name" value="BRIDGING INTEGRATOR 3"/>
    <property type="match status" value="1"/>
</dbReference>
<feature type="compositionally biased region" description="Low complexity" evidence="4">
    <location>
        <begin position="419"/>
        <end position="430"/>
    </location>
</feature>
<dbReference type="PANTHER" id="PTHR47174:SF3">
    <property type="entry name" value="BRIDGING INTEGRATOR 3"/>
    <property type="match status" value="1"/>
</dbReference>
<gene>
    <name evidence="6" type="ORF">B0A50_03264</name>
</gene>
<comment type="caution">
    <text evidence="6">The sequence shown here is derived from an EMBL/GenBank/DDBJ whole genome shotgun (WGS) entry which is preliminary data.</text>
</comment>
<sequence length="589" mass="65986">MSWNGFKKATSRMGTQVMMKTGHVEKTTDRDYEVEERRFRVLESAANRLQKEAKGYLDSLRAMTASQMRIAETIDAFYGESGAKDGVSMSYKQAVEDLDAETIKALDGPYRSVPTSESGGSEDGDAPQGRVVYHKETEEEILAWRDARKWPATFTQHYRRDNIDVKSGLESKEERALTDYIYRTTVLEPINRFCAYFPDINECIKKRNHKMLDYDQVRARVKRLTEKPDKDPGKLPRTEKEMEMVSFKDFISEAEGSPDIADQDLEPDFSMPSPPKISEAVSRLRKLQQDDEAGSRRLSLGSWSKLGRSPSLLNRVSSLRHSAKTSGDGENMLQRSLSVPSKASAHRYPSSHKPTTTLAETSTEALLSPDTNLARSASHRTVSMPLDAGQRNADSGSLPVLASPKGPLHRRLSSLGAFSSPKSPIGPSSPLRRAFSTLSPTRNKLTVTDDGSPHKNDNISTGSTLRARAPTPFLHPSELEEIMQPLREQYIKDQTDEFKQAKVAYLQLNEQLTNELPQLIDLRVPYLDPSFEALVKIQLRFCAEAYSRMAQVQQYLDASTRDQYANGDLDARVEDVLGQIRELSIAGTV</sequence>
<keyword evidence="2" id="KW-0963">Cytoplasm</keyword>
<evidence type="ECO:0000313" key="7">
    <source>
        <dbReference type="Proteomes" id="UP000308549"/>
    </source>
</evidence>
<keyword evidence="3" id="KW-0206">Cytoskeleton</keyword>
<organism evidence="6 7">
    <name type="scientific">Salinomyces thailandicus</name>
    <dbReference type="NCBI Taxonomy" id="706561"/>
    <lineage>
        <taxon>Eukaryota</taxon>
        <taxon>Fungi</taxon>
        <taxon>Dikarya</taxon>
        <taxon>Ascomycota</taxon>
        <taxon>Pezizomycotina</taxon>
        <taxon>Dothideomycetes</taxon>
        <taxon>Dothideomycetidae</taxon>
        <taxon>Mycosphaerellales</taxon>
        <taxon>Teratosphaeriaceae</taxon>
        <taxon>Salinomyces</taxon>
    </lineage>
</organism>
<dbReference type="InterPro" id="IPR004148">
    <property type="entry name" value="BAR_dom"/>
</dbReference>
<dbReference type="InterPro" id="IPR046982">
    <property type="entry name" value="BIN3/RVS161-like"/>
</dbReference>
<dbReference type="Pfam" id="PF03114">
    <property type="entry name" value="BAR"/>
    <property type="match status" value="3"/>
</dbReference>
<comment type="subcellular location">
    <subcellularLocation>
        <location evidence="1">Cytoplasm</location>
        <location evidence="1">Cytoskeleton</location>
    </subcellularLocation>
</comment>
<dbReference type="GO" id="GO:0031097">
    <property type="term" value="C:medial cortex"/>
    <property type="evidence" value="ECO:0007669"/>
    <property type="project" value="TreeGrafter"/>
</dbReference>
<dbReference type="GO" id="GO:1990528">
    <property type="term" value="C:Rvs161p-Rvs167p complex"/>
    <property type="evidence" value="ECO:0007669"/>
    <property type="project" value="TreeGrafter"/>
</dbReference>
<dbReference type="OrthoDB" id="446293at2759"/>
<dbReference type="InterPro" id="IPR027267">
    <property type="entry name" value="AH/BAR_dom_sf"/>
</dbReference>
<evidence type="ECO:0000256" key="1">
    <source>
        <dbReference type="ARBA" id="ARBA00004245"/>
    </source>
</evidence>
<proteinExistence type="predicted"/>
<reference evidence="6 7" key="1">
    <citation type="submission" date="2017-03" db="EMBL/GenBank/DDBJ databases">
        <title>Genomes of endolithic fungi from Antarctica.</title>
        <authorList>
            <person name="Coleine C."/>
            <person name="Masonjones S."/>
            <person name="Stajich J.E."/>
        </authorList>
    </citation>
    <scope>NUCLEOTIDE SEQUENCE [LARGE SCALE GENOMIC DNA]</scope>
    <source>
        <strain evidence="6 7">CCFEE 6315</strain>
    </source>
</reference>
<dbReference type="GO" id="GO:0006897">
    <property type="term" value="P:endocytosis"/>
    <property type="evidence" value="ECO:0007669"/>
    <property type="project" value="InterPro"/>
</dbReference>
<dbReference type="Gene3D" id="1.20.1270.60">
    <property type="entry name" value="Arfaptin homology (AH) domain/BAR domain"/>
    <property type="match status" value="2"/>
</dbReference>
<dbReference type="EMBL" id="NAJL01000016">
    <property type="protein sequence ID" value="TKA28853.1"/>
    <property type="molecule type" value="Genomic_DNA"/>
</dbReference>
<dbReference type="GO" id="GO:0051666">
    <property type="term" value="P:actin cortical patch localization"/>
    <property type="evidence" value="ECO:0007669"/>
    <property type="project" value="InterPro"/>
</dbReference>
<feature type="compositionally biased region" description="Polar residues" evidence="4">
    <location>
        <begin position="436"/>
        <end position="446"/>
    </location>
</feature>
<dbReference type="PROSITE" id="PS51021">
    <property type="entry name" value="BAR"/>
    <property type="match status" value="1"/>
</dbReference>